<dbReference type="AlphaFoldDB" id="A0AAN4W1V9"/>
<evidence type="ECO:0000313" key="2">
    <source>
        <dbReference type="Proteomes" id="UP001310022"/>
    </source>
</evidence>
<proteinExistence type="predicted"/>
<name>A0AAN4W1V9_9BACT</name>
<keyword evidence="2" id="KW-1185">Reference proteome</keyword>
<evidence type="ECO:0000313" key="1">
    <source>
        <dbReference type="EMBL" id="GJM62985.1"/>
    </source>
</evidence>
<protein>
    <submittedName>
        <fullName evidence="1">Uncharacterized protein</fullName>
    </submittedName>
</protein>
<gene>
    <name evidence="1" type="ORF">PEDI_35370</name>
</gene>
<reference evidence="1 2" key="1">
    <citation type="submission" date="2021-12" db="EMBL/GenBank/DDBJ databases">
        <title>Genome sequencing of bacteria with rrn-lacking chromosome and rrn-plasmid.</title>
        <authorList>
            <person name="Anda M."/>
            <person name="Iwasaki W."/>
        </authorList>
    </citation>
    <scope>NUCLEOTIDE SEQUENCE [LARGE SCALE GENOMIC DNA]</scope>
    <source>
        <strain evidence="1 2">NBRC 15940</strain>
    </source>
</reference>
<accession>A0AAN4W1V9</accession>
<comment type="caution">
    <text evidence="1">The sequence shown here is derived from an EMBL/GenBank/DDBJ whole genome shotgun (WGS) entry which is preliminary data.</text>
</comment>
<sequence length="80" mass="9083">MEVFFQRVLVVSLRPIFLSENPALVACCGKMKKFFLFHVFIIGQMNEAKSKPTPIGLSENQRNQSQCAGRKPLEGTLILW</sequence>
<dbReference type="Proteomes" id="UP001310022">
    <property type="component" value="Unassembled WGS sequence"/>
</dbReference>
<organism evidence="1 2">
    <name type="scientific">Persicobacter diffluens</name>
    <dbReference type="NCBI Taxonomy" id="981"/>
    <lineage>
        <taxon>Bacteria</taxon>
        <taxon>Pseudomonadati</taxon>
        <taxon>Bacteroidota</taxon>
        <taxon>Cytophagia</taxon>
        <taxon>Cytophagales</taxon>
        <taxon>Persicobacteraceae</taxon>
        <taxon>Persicobacter</taxon>
    </lineage>
</organism>
<dbReference type="EMBL" id="BQKE01000002">
    <property type="protein sequence ID" value="GJM62985.1"/>
    <property type="molecule type" value="Genomic_DNA"/>
</dbReference>